<dbReference type="GO" id="GO:0008999">
    <property type="term" value="F:protein-N-terminal-alanine acetyltransferase activity"/>
    <property type="evidence" value="ECO:0007669"/>
    <property type="project" value="TreeGrafter"/>
</dbReference>
<gene>
    <name evidence="2" type="ORF">DFJ66_4649</name>
</gene>
<comment type="caution">
    <text evidence="2">The sequence shown here is derived from an EMBL/GenBank/DDBJ whole genome shotgun (WGS) entry which is preliminary data.</text>
</comment>
<dbReference type="EMBL" id="RBXR01000001">
    <property type="protein sequence ID" value="RKT71360.1"/>
    <property type="molecule type" value="Genomic_DNA"/>
</dbReference>
<sequence length="210" mass="23640">MDPWPYRHLVLRTPRLELRPDDDEGLLELVDVVLDGIHPPDEMPFGVEWTDAPRDRLGTDVLRYHWSVRAEQRPGRWAVNFLVRRDGRVIGEQTLVGHDFPITGEVSTGSYLGLRHQGAGLGTEMRAAVLLFAFDHLGARTARSSAFVDNPASLAVSRKLGYRPDGTLVQVRRGARAEQTRLVLDRDDLVRPDWELGVTGVTQCRWLLTG</sequence>
<dbReference type="GO" id="GO:1990189">
    <property type="term" value="F:protein N-terminal-serine acetyltransferase activity"/>
    <property type="evidence" value="ECO:0007669"/>
    <property type="project" value="TreeGrafter"/>
</dbReference>
<keyword evidence="2" id="KW-0808">Transferase</keyword>
<dbReference type="InterPro" id="IPR016181">
    <property type="entry name" value="Acyl_CoA_acyltransferase"/>
</dbReference>
<reference evidence="2 3" key="1">
    <citation type="submission" date="2018-10" db="EMBL/GenBank/DDBJ databases">
        <title>Sequencing the genomes of 1000 actinobacteria strains.</title>
        <authorList>
            <person name="Klenk H.-P."/>
        </authorList>
    </citation>
    <scope>NUCLEOTIDE SEQUENCE [LARGE SCALE GENOMIC DNA]</scope>
    <source>
        <strain evidence="2 3">DSM 43911</strain>
    </source>
</reference>
<evidence type="ECO:0000259" key="1">
    <source>
        <dbReference type="PROSITE" id="PS51186"/>
    </source>
</evidence>
<dbReference type="InterPro" id="IPR000182">
    <property type="entry name" value="GNAT_dom"/>
</dbReference>
<dbReference type="RefSeq" id="WP_121231597.1">
    <property type="nucleotide sequence ID" value="NZ_JBIUBA010000001.1"/>
</dbReference>
<evidence type="ECO:0000313" key="2">
    <source>
        <dbReference type="EMBL" id="RKT71360.1"/>
    </source>
</evidence>
<dbReference type="Gene3D" id="3.40.630.30">
    <property type="match status" value="1"/>
</dbReference>
<protein>
    <submittedName>
        <fullName evidence="2">RimJ/RimL family protein N-acetyltransferase</fullName>
    </submittedName>
</protein>
<dbReference type="OrthoDB" id="3466127at2"/>
<dbReference type="PANTHER" id="PTHR43441">
    <property type="entry name" value="RIBOSOMAL-PROTEIN-SERINE ACETYLTRANSFERASE"/>
    <property type="match status" value="1"/>
</dbReference>
<evidence type="ECO:0000313" key="3">
    <source>
        <dbReference type="Proteomes" id="UP000272729"/>
    </source>
</evidence>
<dbReference type="Pfam" id="PF13302">
    <property type="entry name" value="Acetyltransf_3"/>
    <property type="match status" value="1"/>
</dbReference>
<dbReference type="PROSITE" id="PS51186">
    <property type="entry name" value="GNAT"/>
    <property type="match status" value="1"/>
</dbReference>
<keyword evidence="3" id="KW-1185">Reference proteome</keyword>
<dbReference type="PANTHER" id="PTHR43441:SF11">
    <property type="entry name" value="RIBOSOMAL-PROTEIN-SERINE ACETYLTRANSFERASE"/>
    <property type="match status" value="1"/>
</dbReference>
<dbReference type="InterPro" id="IPR051908">
    <property type="entry name" value="Ribosomal_N-acetyltransferase"/>
</dbReference>
<organism evidence="2 3">
    <name type="scientific">Saccharothrix variisporea</name>
    <dbReference type="NCBI Taxonomy" id="543527"/>
    <lineage>
        <taxon>Bacteria</taxon>
        <taxon>Bacillati</taxon>
        <taxon>Actinomycetota</taxon>
        <taxon>Actinomycetes</taxon>
        <taxon>Pseudonocardiales</taxon>
        <taxon>Pseudonocardiaceae</taxon>
        <taxon>Saccharothrix</taxon>
    </lineage>
</organism>
<dbReference type="AlphaFoldDB" id="A0A495XAR6"/>
<dbReference type="Proteomes" id="UP000272729">
    <property type="component" value="Unassembled WGS sequence"/>
</dbReference>
<proteinExistence type="predicted"/>
<accession>A0A495XAR6</accession>
<feature type="domain" description="N-acetyltransferase" evidence="1">
    <location>
        <begin position="16"/>
        <end position="187"/>
    </location>
</feature>
<dbReference type="SUPFAM" id="SSF55729">
    <property type="entry name" value="Acyl-CoA N-acyltransferases (Nat)"/>
    <property type="match status" value="1"/>
</dbReference>
<name>A0A495XAR6_9PSEU</name>
<dbReference type="GO" id="GO:0005737">
    <property type="term" value="C:cytoplasm"/>
    <property type="evidence" value="ECO:0007669"/>
    <property type="project" value="TreeGrafter"/>
</dbReference>